<dbReference type="EMBL" id="CM035428">
    <property type="protein sequence ID" value="KAH7302375.1"/>
    <property type="molecule type" value="Genomic_DNA"/>
</dbReference>
<dbReference type="SMART" id="SM00312">
    <property type="entry name" value="PX"/>
    <property type="match status" value="1"/>
</dbReference>
<evidence type="ECO:0000313" key="4">
    <source>
        <dbReference type="Proteomes" id="UP000825935"/>
    </source>
</evidence>
<dbReference type="InterPro" id="IPR044588">
    <property type="entry name" value="EREX-like"/>
</dbReference>
<dbReference type="PANTHER" id="PTHR46856">
    <property type="entry name" value="PX DOMAIN-CONTAINING PROTEIN EREL1-RELATED"/>
    <property type="match status" value="1"/>
</dbReference>
<dbReference type="EMBL" id="CM035428">
    <property type="protein sequence ID" value="KAH7302372.1"/>
    <property type="molecule type" value="Genomic_DNA"/>
</dbReference>
<feature type="domain" description="PX" evidence="2">
    <location>
        <begin position="55"/>
        <end position="173"/>
    </location>
</feature>
<dbReference type="Gene3D" id="3.30.1520.10">
    <property type="entry name" value="Phox-like domain"/>
    <property type="match status" value="1"/>
</dbReference>
<dbReference type="EMBL" id="CM035428">
    <property type="protein sequence ID" value="KAH7302378.1"/>
    <property type="molecule type" value="Genomic_DNA"/>
</dbReference>
<accession>A0A8T2S3H0</accession>
<dbReference type="PANTHER" id="PTHR46856:SF1">
    <property type="entry name" value="PX DOMAIN-CONTAINING PROTEIN EREL1-RELATED"/>
    <property type="match status" value="1"/>
</dbReference>
<dbReference type="GO" id="GO:0005768">
    <property type="term" value="C:endosome"/>
    <property type="evidence" value="ECO:0007669"/>
    <property type="project" value="UniProtKB-ARBA"/>
</dbReference>
<name>A0A8T2S3H0_CERRI</name>
<dbReference type="InterPro" id="IPR036871">
    <property type="entry name" value="PX_dom_sf"/>
</dbReference>
<keyword evidence="4" id="KW-1185">Reference proteome</keyword>
<evidence type="ECO:0000259" key="2">
    <source>
        <dbReference type="PROSITE" id="PS50195"/>
    </source>
</evidence>
<evidence type="ECO:0000313" key="3">
    <source>
        <dbReference type="EMBL" id="KAH7302375.1"/>
    </source>
</evidence>
<dbReference type="Proteomes" id="UP000825935">
    <property type="component" value="Chromosome 23"/>
</dbReference>
<dbReference type="OrthoDB" id="76516at2759"/>
<keyword evidence="1" id="KW-0175">Coiled coil</keyword>
<proteinExistence type="predicted"/>
<dbReference type="GO" id="GO:0016020">
    <property type="term" value="C:membrane"/>
    <property type="evidence" value="ECO:0007669"/>
    <property type="project" value="UniProtKB-ARBA"/>
</dbReference>
<dbReference type="EMBL" id="CM035428">
    <property type="protein sequence ID" value="KAH7302376.1"/>
    <property type="molecule type" value="Genomic_DNA"/>
</dbReference>
<evidence type="ECO:0000256" key="1">
    <source>
        <dbReference type="SAM" id="Coils"/>
    </source>
</evidence>
<dbReference type="OMA" id="KHGMSNI"/>
<gene>
    <name evidence="3" type="ORF">KP509_23G069700</name>
</gene>
<dbReference type="InterPro" id="IPR001683">
    <property type="entry name" value="PX_dom"/>
</dbReference>
<protein>
    <recommendedName>
        <fullName evidence="2">PX domain-containing protein</fullName>
    </recommendedName>
</protein>
<comment type="caution">
    <text evidence="3">The sequence shown here is derived from an EMBL/GenBank/DDBJ whole genome shotgun (WGS) entry which is preliminary data.</text>
</comment>
<feature type="coiled-coil region" evidence="1">
    <location>
        <begin position="308"/>
        <end position="494"/>
    </location>
</feature>
<sequence length="647" mass="72403">MEDSPRGHRHDGCSPLPLGMDASPAPTRWTGANTIWPHDPRTGWSYCVMINSWVSVPDSGTASADVSNHASKVTVYFRVLVGLQSPDGVSTLHGILRRFSHFMKLYDSLKCMFPKKKLPVPPKKSFRQINHNKNYLQQRRLALSDWMVKLLADLDISRSPPIASFLELEEAAKVAKPDIDKIQLQNWLREGSERHEIQTLHSEIDTVEAEDSVAPADSVSVQEGVSEISTSNVPLSGRPGVWHVQGHLIDSDAASETSFVSGSELSCSVIGDGRDQASEGVSSFDGEILKAVQALLPIDHRGNVRRVLTSLQSRVSRARTDMEDLVARINHEVAVKDFLTMKVKDVEMELDKVRRTSLENLQQAVSIEREGYMTLQWELEDCKVALAKALEEARTAQESKARTEQELQAVESENKRVQRRLTETNEKLELLQADRDNFKAKALAEVKVLAKEVKALRKTQPELKQKLEAAQRSNTELEAQIERQKKEKEKRTKLLLDVGALRERLQQCTVDFLAKEDAGENDKNAAVADAADLLSTSDSRIGLLIAEAQLLAEEVGDDDKEKLGSKEAHLEGDTFRESQSHIDETCSISEDGINALRRFLMDIFVDNAHLHKLVNSLTLKALLAESKHDKVQSKEAMPRKSMLHRFL</sequence>
<dbReference type="Pfam" id="PF00787">
    <property type="entry name" value="PX"/>
    <property type="match status" value="1"/>
</dbReference>
<dbReference type="GO" id="GO:0015031">
    <property type="term" value="P:protein transport"/>
    <property type="evidence" value="ECO:0007669"/>
    <property type="project" value="InterPro"/>
</dbReference>
<reference evidence="3 4" key="1">
    <citation type="submission" date="2021-08" db="EMBL/GenBank/DDBJ databases">
        <title>WGS assembly of Ceratopteris richardii.</title>
        <authorList>
            <person name="Marchant D.B."/>
            <person name="Chen G."/>
            <person name="Jenkins J."/>
            <person name="Shu S."/>
            <person name="Leebens-Mack J."/>
            <person name="Grimwood J."/>
            <person name="Schmutz J."/>
            <person name="Soltis P."/>
            <person name="Soltis D."/>
            <person name="Chen Z.-H."/>
        </authorList>
    </citation>
    <scope>NUCLEOTIDE SEQUENCE [LARGE SCALE GENOMIC DNA]</scope>
    <source>
        <strain evidence="3">Whitten #5841</strain>
        <tissue evidence="3">Leaf</tissue>
    </source>
</reference>
<dbReference type="GO" id="GO:0035091">
    <property type="term" value="F:phosphatidylinositol binding"/>
    <property type="evidence" value="ECO:0007669"/>
    <property type="project" value="InterPro"/>
</dbReference>
<dbReference type="SUPFAM" id="SSF64268">
    <property type="entry name" value="PX domain"/>
    <property type="match status" value="1"/>
</dbReference>
<organism evidence="3 4">
    <name type="scientific">Ceratopteris richardii</name>
    <name type="common">Triangle waterfern</name>
    <dbReference type="NCBI Taxonomy" id="49495"/>
    <lineage>
        <taxon>Eukaryota</taxon>
        <taxon>Viridiplantae</taxon>
        <taxon>Streptophyta</taxon>
        <taxon>Embryophyta</taxon>
        <taxon>Tracheophyta</taxon>
        <taxon>Polypodiopsida</taxon>
        <taxon>Polypodiidae</taxon>
        <taxon>Polypodiales</taxon>
        <taxon>Pteridineae</taxon>
        <taxon>Pteridaceae</taxon>
        <taxon>Parkerioideae</taxon>
        <taxon>Ceratopteris</taxon>
    </lineage>
</organism>
<dbReference type="PROSITE" id="PS50195">
    <property type="entry name" value="PX"/>
    <property type="match status" value="1"/>
</dbReference>
<dbReference type="AlphaFoldDB" id="A0A8T2S3H0"/>